<keyword evidence="1" id="KW-0472">Membrane</keyword>
<feature type="transmembrane region" description="Helical" evidence="1">
    <location>
        <begin position="392"/>
        <end position="414"/>
    </location>
</feature>
<dbReference type="EMBL" id="PCQY01000020">
    <property type="protein sequence ID" value="PIP04592.1"/>
    <property type="molecule type" value="Genomic_DNA"/>
</dbReference>
<accession>A0A2G9XCB2</accession>
<gene>
    <name evidence="2" type="ORF">COX53_01595</name>
</gene>
<organism evidence="2 3">
    <name type="scientific">candidate division WWE3 bacterium CG23_combo_of_CG06-09_8_20_14_all_40_14</name>
    <dbReference type="NCBI Taxonomy" id="1975095"/>
    <lineage>
        <taxon>Bacteria</taxon>
        <taxon>Katanobacteria</taxon>
    </lineage>
</organism>
<proteinExistence type="predicted"/>
<evidence type="ECO:0000313" key="3">
    <source>
        <dbReference type="Proteomes" id="UP000231388"/>
    </source>
</evidence>
<keyword evidence="1" id="KW-0812">Transmembrane</keyword>
<feature type="transmembrane region" description="Helical" evidence="1">
    <location>
        <begin position="137"/>
        <end position="154"/>
    </location>
</feature>
<comment type="caution">
    <text evidence="2">The sequence shown here is derived from an EMBL/GenBank/DDBJ whole genome shotgun (WGS) entry which is preliminary data.</text>
</comment>
<feature type="transmembrane region" description="Helical" evidence="1">
    <location>
        <begin position="25"/>
        <end position="47"/>
    </location>
</feature>
<name>A0A2G9XCB2_UNCKA</name>
<feature type="transmembrane region" description="Helical" evidence="1">
    <location>
        <begin position="189"/>
        <end position="218"/>
    </location>
</feature>
<evidence type="ECO:0000256" key="1">
    <source>
        <dbReference type="SAM" id="Phobius"/>
    </source>
</evidence>
<evidence type="ECO:0008006" key="4">
    <source>
        <dbReference type="Google" id="ProtNLM"/>
    </source>
</evidence>
<protein>
    <recommendedName>
        <fullName evidence="4">Glycosyltransferase RgtA/B/C/D-like domain-containing protein</fullName>
    </recommendedName>
</protein>
<feature type="transmembrane region" description="Helical" evidence="1">
    <location>
        <begin position="426"/>
        <end position="443"/>
    </location>
</feature>
<feature type="transmembrane region" description="Helical" evidence="1">
    <location>
        <begin position="160"/>
        <end position="177"/>
    </location>
</feature>
<evidence type="ECO:0000313" key="2">
    <source>
        <dbReference type="EMBL" id="PIP04592.1"/>
    </source>
</evidence>
<dbReference type="Proteomes" id="UP000231388">
    <property type="component" value="Unassembled WGS sequence"/>
</dbReference>
<feature type="transmembrane region" description="Helical" evidence="1">
    <location>
        <begin position="109"/>
        <end position="130"/>
    </location>
</feature>
<reference evidence="2 3" key="1">
    <citation type="submission" date="2017-09" db="EMBL/GenBank/DDBJ databases">
        <title>Depth-based differentiation of microbial function through sediment-hosted aquifers and enrichment of novel symbionts in the deep terrestrial subsurface.</title>
        <authorList>
            <person name="Probst A.J."/>
            <person name="Ladd B."/>
            <person name="Jarett J.K."/>
            <person name="Geller-Mcgrath D.E."/>
            <person name="Sieber C.M."/>
            <person name="Emerson J.B."/>
            <person name="Anantharaman K."/>
            <person name="Thomas B.C."/>
            <person name="Malmstrom R."/>
            <person name="Stieglmeier M."/>
            <person name="Klingl A."/>
            <person name="Woyke T."/>
            <person name="Ryan C.M."/>
            <person name="Banfield J.F."/>
        </authorList>
    </citation>
    <scope>NUCLEOTIDE SEQUENCE [LARGE SCALE GENOMIC DNA]</scope>
    <source>
        <strain evidence="2">CG23_combo_of_CG06-09_8_20_14_all_40_14</strain>
    </source>
</reference>
<feature type="transmembrane region" description="Helical" evidence="1">
    <location>
        <begin position="353"/>
        <end position="371"/>
    </location>
</feature>
<feature type="transmembrane region" description="Helical" evidence="1">
    <location>
        <begin position="233"/>
        <end position="254"/>
    </location>
</feature>
<keyword evidence="1" id="KW-1133">Transmembrane helix</keyword>
<sequence length="588" mass="67580">MSNLNPPADGQKLQIPWARPLKSKVLFVLFITLIYFGIASLFTYPLITNLDKGIYGYKGDNMLYIHDIWVWSKNNNVDLGEIKYSKISTQPILDKSAVLLAKAVDSPLLSYNILILFSFVSTGVLTFLAAFKITKNYLAAFFAGLIFSFSPYHLRHSQNHLEIAQIEVIPFYFLYLYNFAKSLTRKRAFVAGLALAITTLTVNYYGFFLGILTAVYILYNEISKRFRGFKKRLLSYLILAFTAVGLTIGCNVNYIKIASQNKNLDEYTWKAIGKTDLDYIKYAAKPWLYILPDIENPAMGQFSKNILIKIAQNTPYYLTREFTANEHTLYLGLASIFLSIIALKFKPKTAKRLLLLAIIFVLISLPPYIFISMKKVILPSFFLMKIFPMFRVYARAGVITLFLVSLSSAIGLAILTSNHRKKLRTLLVTLTVGVLVISEFYTVPKFEKLLPLPPEYSSTKIANAKTILESPKLEDHTNAFYQIYHQKPVYFIRINSRNRIDENDLEAQINLREKPMAIIFRGSYQQIFSDHKLNEMGIDLQSGKKHEWDGFSQEHISWLNENGDIIRNRRDNEKILEYGETLLFFHNK</sequence>
<dbReference type="AlphaFoldDB" id="A0A2G9XCB2"/>